<dbReference type="EMBL" id="JBEZVE010000007">
    <property type="protein sequence ID" value="MEU3781768.1"/>
    <property type="molecule type" value="Genomic_DNA"/>
</dbReference>
<reference evidence="2 3" key="1">
    <citation type="submission" date="2024-06" db="EMBL/GenBank/DDBJ databases">
        <title>The Natural Products Discovery Center: Release of the First 8490 Sequenced Strains for Exploring Actinobacteria Biosynthetic Diversity.</title>
        <authorList>
            <person name="Kalkreuter E."/>
            <person name="Kautsar S.A."/>
            <person name="Yang D."/>
            <person name="Bader C.D."/>
            <person name="Teijaro C.N."/>
            <person name="Fluegel L."/>
            <person name="Davis C.M."/>
            <person name="Simpson J.R."/>
            <person name="Lauterbach L."/>
            <person name="Steele A.D."/>
            <person name="Gui C."/>
            <person name="Meng S."/>
            <person name="Li G."/>
            <person name="Viehrig K."/>
            <person name="Ye F."/>
            <person name="Su P."/>
            <person name="Kiefer A.F."/>
            <person name="Nichols A."/>
            <person name="Cepeda A.J."/>
            <person name="Yan W."/>
            <person name="Fan B."/>
            <person name="Jiang Y."/>
            <person name="Adhikari A."/>
            <person name="Zheng C.-J."/>
            <person name="Schuster L."/>
            <person name="Cowan T.M."/>
            <person name="Smanski M.J."/>
            <person name="Chevrette M.G."/>
            <person name="De Carvalho L.P.S."/>
            <person name="Shen B."/>
        </authorList>
    </citation>
    <scope>NUCLEOTIDE SEQUENCE [LARGE SCALE GENOMIC DNA]</scope>
    <source>
        <strain evidence="2 3">NPDC033843</strain>
    </source>
</reference>
<comment type="caution">
    <text evidence="2">The sequence shown here is derived from an EMBL/GenBank/DDBJ whole genome shotgun (WGS) entry which is preliminary data.</text>
</comment>
<proteinExistence type="predicted"/>
<keyword evidence="1" id="KW-0472">Membrane</keyword>
<dbReference type="Proteomes" id="UP001550739">
    <property type="component" value="Unassembled WGS sequence"/>
</dbReference>
<evidence type="ECO:0000313" key="2">
    <source>
        <dbReference type="EMBL" id="MEU3781768.1"/>
    </source>
</evidence>
<keyword evidence="1" id="KW-1133">Transmembrane helix</keyword>
<evidence type="ECO:0000313" key="3">
    <source>
        <dbReference type="Proteomes" id="UP001550739"/>
    </source>
</evidence>
<gene>
    <name evidence="2" type="ORF">AB0E89_14455</name>
</gene>
<keyword evidence="1" id="KW-0812">Transmembrane</keyword>
<organism evidence="2 3">
    <name type="scientific">Streptomyces sp. 900129855</name>
    <dbReference type="NCBI Taxonomy" id="3155129"/>
    <lineage>
        <taxon>Bacteria</taxon>
        <taxon>Bacillati</taxon>
        <taxon>Actinomycetota</taxon>
        <taxon>Actinomycetes</taxon>
        <taxon>Kitasatosporales</taxon>
        <taxon>Streptomycetaceae</taxon>
        <taxon>Streptomyces</taxon>
    </lineage>
</organism>
<name>A0ABV2ZGU8_9ACTN</name>
<protein>
    <submittedName>
        <fullName evidence="2">Uncharacterized protein</fullName>
    </submittedName>
</protein>
<keyword evidence="3" id="KW-1185">Reference proteome</keyword>
<feature type="transmembrane region" description="Helical" evidence="1">
    <location>
        <begin position="54"/>
        <end position="73"/>
    </location>
</feature>
<evidence type="ECO:0000256" key="1">
    <source>
        <dbReference type="SAM" id="Phobius"/>
    </source>
</evidence>
<accession>A0ABV2ZGU8</accession>
<sequence length="208" mass="22450">MSTRPTFEDRLLDELKKEIELREAGACRTEPTEVGAGRGRTRASVRSLLAPRRIAFVAAACAMAWLGVAVVPGSSAGSSADTAAFAAELHGDGTVELTVKDQAIGIDAQRELARKVRPWGIEVTIDVLAPGYVCERSRFTPFPVIDRRTGNVVPGIAIKASWDFTLRRGNVLAFENMKGMSRPRAVELYASKSAAKPCVPLKLTLPDE</sequence>
<dbReference type="RefSeq" id="WP_334582204.1">
    <property type="nucleotide sequence ID" value="NZ_JBEZVE010000007.1"/>
</dbReference>